<dbReference type="EMBL" id="AFNH02000767">
    <property type="protein sequence ID" value="EZG56638.1"/>
    <property type="molecule type" value="Genomic_DNA"/>
</dbReference>
<reference evidence="2" key="1">
    <citation type="submission" date="2013-12" db="EMBL/GenBank/DDBJ databases">
        <authorList>
            <person name="Omoto C.K."/>
            <person name="Sibley D."/>
            <person name="Venepally P."/>
            <person name="Hadjithomas M."/>
            <person name="Karamycheva S."/>
            <person name="Brunk B."/>
            <person name="Roos D."/>
            <person name="Caler E."/>
            <person name="Lorenzi H."/>
        </authorList>
    </citation>
    <scope>NUCLEOTIDE SEQUENCE</scope>
</reference>
<accession>A0A023B4C5</accession>
<protein>
    <submittedName>
        <fullName evidence="2">Uncharacterized protein</fullName>
    </submittedName>
</protein>
<sequence>MAPARSVPTTPIGHTTLSQRTRGPLTSSGLMTSPEFVCPCEIRNRSAFVFPPDCEVSDPESTSLSDEELEFLAYSEYDSSHFIPPERMRQPRGVVRPGRAGFAESSRERKPRRLGLSERRLREEGARPRAAQYYY</sequence>
<dbReference type="VEuPathDB" id="CryptoDB:GNI_102550"/>
<evidence type="ECO:0000313" key="2">
    <source>
        <dbReference type="EMBL" id="EZG56638.1"/>
    </source>
</evidence>
<organism evidence="2 3">
    <name type="scientific">Gregarina niphandrodes</name>
    <name type="common">Septate eugregarine</name>
    <dbReference type="NCBI Taxonomy" id="110365"/>
    <lineage>
        <taxon>Eukaryota</taxon>
        <taxon>Sar</taxon>
        <taxon>Alveolata</taxon>
        <taxon>Apicomplexa</taxon>
        <taxon>Conoidasida</taxon>
        <taxon>Gregarinasina</taxon>
        <taxon>Eugregarinorida</taxon>
        <taxon>Gregarinidae</taxon>
        <taxon>Gregarina</taxon>
    </lineage>
</organism>
<feature type="compositionally biased region" description="Polar residues" evidence="1">
    <location>
        <begin position="7"/>
        <end position="30"/>
    </location>
</feature>
<dbReference type="GeneID" id="22913637"/>
<dbReference type="AlphaFoldDB" id="A0A023B4C5"/>
<evidence type="ECO:0000313" key="3">
    <source>
        <dbReference type="Proteomes" id="UP000019763"/>
    </source>
</evidence>
<name>A0A023B4C5_GRENI</name>
<feature type="region of interest" description="Disordered" evidence="1">
    <location>
        <begin position="82"/>
        <end position="135"/>
    </location>
</feature>
<gene>
    <name evidence="2" type="ORF">GNI_102550</name>
</gene>
<comment type="caution">
    <text evidence="2">The sequence shown here is derived from an EMBL/GenBank/DDBJ whole genome shotgun (WGS) entry which is preliminary data.</text>
</comment>
<evidence type="ECO:0000256" key="1">
    <source>
        <dbReference type="SAM" id="MobiDB-lite"/>
    </source>
</evidence>
<dbReference type="RefSeq" id="XP_011131218.1">
    <property type="nucleotide sequence ID" value="XM_011132916.1"/>
</dbReference>
<proteinExistence type="predicted"/>
<feature type="compositionally biased region" description="Basic and acidic residues" evidence="1">
    <location>
        <begin position="115"/>
        <end position="127"/>
    </location>
</feature>
<feature type="region of interest" description="Disordered" evidence="1">
    <location>
        <begin position="1"/>
        <end position="30"/>
    </location>
</feature>
<dbReference type="Proteomes" id="UP000019763">
    <property type="component" value="Unassembled WGS sequence"/>
</dbReference>
<keyword evidence="3" id="KW-1185">Reference proteome</keyword>